<dbReference type="InterPro" id="IPR010992">
    <property type="entry name" value="IHF-like_DNA-bd_dom_sf"/>
</dbReference>
<organism evidence="1 2">
    <name type="scientific">Streptomyces zagrosensis</name>
    <dbReference type="NCBI Taxonomy" id="1042984"/>
    <lineage>
        <taxon>Bacteria</taxon>
        <taxon>Bacillati</taxon>
        <taxon>Actinomycetota</taxon>
        <taxon>Actinomycetes</taxon>
        <taxon>Kitasatosporales</taxon>
        <taxon>Streptomycetaceae</taxon>
        <taxon>Streptomyces</taxon>
    </lineage>
</organism>
<dbReference type="Gene3D" id="4.10.520.10">
    <property type="entry name" value="IHF-like DNA-binding proteins"/>
    <property type="match status" value="1"/>
</dbReference>
<protein>
    <submittedName>
        <fullName evidence="1">DNA-binding protein HU-beta</fullName>
    </submittedName>
</protein>
<keyword evidence="1" id="KW-0238">DNA-binding</keyword>
<name>A0A7W9V294_9ACTN</name>
<keyword evidence="2" id="KW-1185">Reference proteome</keyword>
<dbReference type="GO" id="GO:0003677">
    <property type="term" value="F:DNA binding"/>
    <property type="evidence" value="ECO:0007669"/>
    <property type="project" value="UniProtKB-KW"/>
</dbReference>
<dbReference type="EMBL" id="JACHJL010000017">
    <property type="protein sequence ID" value="MBB5938609.1"/>
    <property type="molecule type" value="Genomic_DNA"/>
</dbReference>
<dbReference type="Proteomes" id="UP000588098">
    <property type="component" value="Unassembled WGS sequence"/>
</dbReference>
<gene>
    <name evidence="1" type="ORF">FHS42_005698</name>
</gene>
<dbReference type="AlphaFoldDB" id="A0A7W9V294"/>
<sequence>MDKSQLVRTTTDETVGDDGGRRLAVDQVERVLDTVFGTVDRPGVIAGALKEGETVTLGSFGSFHGENGTAAFRPGKALTEFLHDETS</sequence>
<evidence type="ECO:0000313" key="1">
    <source>
        <dbReference type="EMBL" id="MBB5938609.1"/>
    </source>
</evidence>
<accession>A0A7W9V294</accession>
<comment type="caution">
    <text evidence="1">The sequence shown here is derived from an EMBL/GenBank/DDBJ whole genome shotgun (WGS) entry which is preliminary data.</text>
</comment>
<reference evidence="1 2" key="1">
    <citation type="submission" date="2020-08" db="EMBL/GenBank/DDBJ databases">
        <title>Genomic Encyclopedia of Type Strains, Phase III (KMG-III): the genomes of soil and plant-associated and newly described type strains.</title>
        <authorList>
            <person name="Whitman W."/>
        </authorList>
    </citation>
    <scope>NUCLEOTIDE SEQUENCE [LARGE SCALE GENOMIC DNA]</scope>
    <source>
        <strain evidence="1 2">CECT 8305</strain>
    </source>
</reference>
<dbReference type="RefSeq" id="WP_184576493.1">
    <property type="nucleotide sequence ID" value="NZ_JACHJL010000017.1"/>
</dbReference>
<evidence type="ECO:0000313" key="2">
    <source>
        <dbReference type="Proteomes" id="UP000588098"/>
    </source>
</evidence>
<proteinExistence type="predicted"/>
<dbReference type="SUPFAM" id="SSF47729">
    <property type="entry name" value="IHF-like DNA-binding proteins"/>
    <property type="match status" value="1"/>
</dbReference>